<dbReference type="PROSITE" id="PS50977">
    <property type="entry name" value="HTH_TETR_2"/>
    <property type="match status" value="1"/>
</dbReference>
<feature type="DNA-binding region" description="H-T-H motif" evidence="2">
    <location>
        <begin position="34"/>
        <end position="53"/>
    </location>
</feature>
<dbReference type="EMBL" id="CP063767">
    <property type="protein sequence ID" value="QOY60991.1"/>
    <property type="molecule type" value="Genomic_DNA"/>
</dbReference>
<dbReference type="Gene3D" id="1.10.357.10">
    <property type="entry name" value="Tetracycline Repressor, domain 2"/>
    <property type="match status" value="1"/>
</dbReference>
<proteinExistence type="predicted"/>
<evidence type="ECO:0000313" key="4">
    <source>
        <dbReference type="EMBL" id="QOY60991.1"/>
    </source>
</evidence>
<gene>
    <name evidence="4" type="ORF">INP52_01900</name>
</gene>
<dbReference type="PANTHER" id="PTHR43479:SF11">
    <property type="entry name" value="ACREF_ENVCD OPERON REPRESSOR-RELATED"/>
    <property type="match status" value="1"/>
</dbReference>
<dbReference type="PRINTS" id="PR00455">
    <property type="entry name" value="HTHTETR"/>
</dbReference>
<evidence type="ECO:0000259" key="3">
    <source>
        <dbReference type="PROSITE" id="PS50977"/>
    </source>
</evidence>
<dbReference type="AlphaFoldDB" id="A0A7S7RU94"/>
<keyword evidence="5" id="KW-1185">Reference proteome</keyword>
<protein>
    <submittedName>
        <fullName evidence="4">TetR/AcrR family transcriptional regulator</fullName>
    </submittedName>
</protein>
<dbReference type="KEGG" id="tio:INP52_01900"/>
<dbReference type="SUPFAM" id="SSF46689">
    <property type="entry name" value="Homeodomain-like"/>
    <property type="match status" value="1"/>
</dbReference>
<organism evidence="4 5">
    <name type="scientific">Thermophilibacter immobilis</name>
    <dbReference type="NCBI Taxonomy" id="2779519"/>
    <lineage>
        <taxon>Bacteria</taxon>
        <taxon>Bacillati</taxon>
        <taxon>Actinomycetota</taxon>
        <taxon>Coriobacteriia</taxon>
        <taxon>Coriobacteriales</taxon>
        <taxon>Atopobiaceae</taxon>
        <taxon>Thermophilibacter</taxon>
    </lineage>
</organism>
<dbReference type="PANTHER" id="PTHR43479">
    <property type="entry name" value="ACREF/ENVCD OPERON REPRESSOR-RELATED"/>
    <property type="match status" value="1"/>
</dbReference>
<dbReference type="Proteomes" id="UP000593735">
    <property type="component" value="Chromosome"/>
</dbReference>
<evidence type="ECO:0000313" key="5">
    <source>
        <dbReference type="Proteomes" id="UP000593735"/>
    </source>
</evidence>
<evidence type="ECO:0000256" key="2">
    <source>
        <dbReference type="PROSITE-ProRule" id="PRU00335"/>
    </source>
</evidence>
<feature type="domain" description="HTH tetR-type" evidence="3">
    <location>
        <begin position="11"/>
        <end position="71"/>
    </location>
</feature>
<dbReference type="InterPro" id="IPR050624">
    <property type="entry name" value="HTH-type_Tx_Regulator"/>
</dbReference>
<dbReference type="InterPro" id="IPR009057">
    <property type="entry name" value="Homeodomain-like_sf"/>
</dbReference>
<accession>A0A7S7RU94</accession>
<keyword evidence="1 2" id="KW-0238">DNA-binding</keyword>
<reference evidence="4 5" key="1">
    <citation type="submission" date="2020-10" db="EMBL/GenBank/DDBJ databases">
        <title>Olsenella immobilis sp.nov., isolated from the mud in a fermentation cellar used for the production of Chinese strong-flavoured liquor.</title>
        <authorList>
            <person name="Lu L."/>
        </authorList>
    </citation>
    <scope>NUCLEOTIDE SEQUENCE [LARGE SCALE GENOMIC DNA]</scope>
    <source>
        <strain evidence="4 5">LZLJ-2</strain>
    </source>
</reference>
<dbReference type="Pfam" id="PF00440">
    <property type="entry name" value="TetR_N"/>
    <property type="match status" value="1"/>
</dbReference>
<sequence>MDVLMPKNETRDTKEVILTVALKLFSERGYDGVGIRDISNEIGIRESALYKHFSGKQDIFDSILKGIEHRYQEEVATFTPPGSMENILSGKSDVRGELFRISITMFQFYLKTEYGSQLRRMLTIEQYRTSEAGKFFRELILNKGLDYISGVFTNLINNDIYINADPTVMALQFYSPLYLLLSKYDNQPEKYEEALSFLERHITVFNKMYLRSDKL</sequence>
<dbReference type="GO" id="GO:0003677">
    <property type="term" value="F:DNA binding"/>
    <property type="evidence" value="ECO:0007669"/>
    <property type="project" value="UniProtKB-UniRule"/>
</dbReference>
<dbReference type="InterPro" id="IPR001647">
    <property type="entry name" value="HTH_TetR"/>
</dbReference>
<evidence type="ECO:0000256" key="1">
    <source>
        <dbReference type="ARBA" id="ARBA00023125"/>
    </source>
</evidence>
<name>A0A7S7RU94_9ACTN</name>